<name>A0A0R3T5E5_RODNA</name>
<evidence type="ECO:0000313" key="2">
    <source>
        <dbReference type="EMBL" id="VDN98141.1"/>
    </source>
</evidence>
<reference evidence="4" key="1">
    <citation type="submission" date="2017-02" db="UniProtKB">
        <authorList>
            <consortium name="WormBaseParasite"/>
        </authorList>
    </citation>
    <scope>IDENTIFICATION</scope>
</reference>
<proteinExistence type="predicted"/>
<reference evidence="2 3" key="2">
    <citation type="submission" date="2018-11" db="EMBL/GenBank/DDBJ databases">
        <authorList>
            <consortium name="Pathogen Informatics"/>
        </authorList>
    </citation>
    <scope>NUCLEOTIDE SEQUENCE [LARGE SCALE GENOMIC DNA]</scope>
</reference>
<dbReference type="OrthoDB" id="6280290at2759"/>
<keyword evidence="3" id="KW-1185">Reference proteome</keyword>
<protein>
    <submittedName>
        <fullName evidence="4">TORC_M domain-containing protein</fullName>
    </submittedName>
</protein>
<dbReference type="WBParaSite" id="HNAJ_0000228301-mRNA-1">
    <property type="protein sequence ID" value="HNAJ_0000228301-mRNA-1"/>
    <property type="gene ID" value="HNAJ_0000228301"/>
</dbReference>
<dbReference type="Proteomes" id="UP000278807">
    <property type="component" value="Unassembled WGS sequence"/>
</dbReference>
<sequence>MSDLNLSYKFRSVVFGCGDKIMKQAENDLTGVFLVTGYLSGYYAHDGSQLHHPSSSYALQPHQYHLSPEPRHTSGEQSVSGVGGASAGSSSLSSHHMRSPPTVHHGRHQGLPVTACTPIQQHRNGPGLSAGSSSGGHSMVASHSPALGPHGYMTGGTASSNDSANSMPPNFPPSARDSRLIQAGHLGMKSNSNSSGSHGSGVRAFPPVFNLSPPLYQTPEPLFAPPGPMGHPVNNFEQRSSMGDNMTYSEVNSTTEMHDADNEEDDCAGETDFDESQSFSVYGQTSPIGFHRPVVLNNNKTSHSQARRVTAGNSPESSKVLA</sequence>
<gene>
    <name evidence="2" type="ORF">HNAJ_LOCUS2282</name>
</gene>
<accession>A0A0R3T5E5</accession>
<feature type="compositionally biased region" description="Low complexity" evidence="1">
    <location>
        <begin position="125"/>
        <end position="144"/>
    </location>
</feature>
<evidence type="ECO:0000256" key="1">
    <source>
        <dbReference type="SAM" id="MobiDB-lite"/>
    </source>
</evidence>
<feature type="region of interest" description="Disordered" evidence="1">
    <location>
        <begin position="65"/>
        <end position="177"/>
    </location>
</feature>
<dbReference type="AlphaFoldDB" id="A0A0R3T5E5"/>
<feature type="compositionally biased region" description="Polar residues" evidence="1">
    <location>
        <begin position="156"/>
        <end position="168"/>
    </location>
</feature>
<evidence type="ECO:0000313" key="3">
    <source>
        <dbReference type="Proteomes" id="UP000278807"/>
    </source>
</evidence>
<dbReference type="EMBL" id="UZAE01001085">
    <property type="protein sequence ID" value="VDN98141.1"/>
    <property type="molecule type" value="Genomic_DNA"/>
</dbReference>
<organism evidence="4">
    <name type="scientific">Rodentolepis nana</name>
    <name type="common">Dwarf tapeworm</name>
    <name type="synonym">Hymenolepis nana</name>
    <dbReference type="NCBI Taxonomy" id="102285"/>
    <lineage>
        <taxon>Eukaryota</taxon>
        <taxon>Metazoa</taxon>
        <taxon>Spiralia</taxon>
        <taxon>Lophotrochozoa</taxon>
        <taxon>Platyhelminthes</taxon>
        <taxon>Cestoda</taxon>
        <taxon>Eucestoda</taxon>
        <taxon>Cyclophyllidea</taxon>
        <taxon>Hymenolepididae</taxon>
        <taxon>Rodentolepis</taxon>
    </lineage>
</organism>
<feature type="region of interest" description="Disordered" evidence="1">
    <location>
        <begin position="299"/>
        <end position="322"/>
    </location>
</feature>
<evidence type="ECO:0000313" key="4">
    <source>
        <dbReference type="WBParaSite" id="HNAJ_0000228301-mRNA-1"/>
    </source>
</evidence>
<feature type="compositionally biased region" description="Polar residues" evidence="1">
    <location>
        <begin position="311"/>
        <end position="322"/>
    </location>
</feature>